<dbReference type="OrthoDB" id="6366357at2759"/>
<evidence type="ECO:0000256" key="1">
    <source>
        <dbReference type="SAM" id="SignalP"/>
    </source>
</evidence>
<accession>A0A9Q0MV12</accession>
<dbReference type="Proteomes" id="UP001151699">
    <property type="component" value="Chromosome X"/>
</dbReference>
<keyword evidence="1" id="KW-0732">Signal</keyword>
<evidence type="ECO:0000313" key="2">
    <source>
        <dbReference type="EMBL" id="KAJ6638425.1"/>
    </source>
</evidence>
<comment type="caution">
    <text evidence="2">The sequence shown here is derived from an EMBL/GenBank/DDBJ whole genome shotgun (WGS) entry which is preliminary data.</text>
</comment>
<dbReference type="InterPro" id="IPR032062">
    <property type="entry name" value="DUF4803"/>
</dbReference>
<dbReference type="Pfam" id="PF16061">
    <property type="entry name" value="DUF4803"/>
    <property type="match status" value="1"/>
</dbReference>
<sequence>MYFYHTILWLAFTYVCVGGQGIQLDVVRSEYNALEENSWSTIENGIDHVQSLVQIMKNYREFIQNRLTSPQSVNDFIILEKIYEWKMLQQSLITVNSLFQAYEKMLSQFDEEIDHSGLNSFAETVLFDKDWPINQTLYDIENIMVKQGLYYKAQLEASAQVCATRQSAQQVIYQLYSAISITELKGYAMMQFSWMLLKSLGKGNYSRESILMRERFNERTEKTQILLKKVMERADRHVWRCDPPHHVEHETFETITRLLQGYIENEVDMNNDGTCRENCAAYQFAENMGCYKDMFCSRQPKCTGKLLNCQFVDADMWVCPAKQSSMRRYEYVEYENGRILGKKGSCSRGTTKVDSWWRWLFWHCSYCFCVCDEQSSKSDRYFNLRESVSNVTANRVVTGLRFRKFNRIIHLQIQEGELGPRGSINVATLQWKPMSDYNLLDRGVKNGVDYHTLTWDKRSIDLDDLIAPSSHVVTGVRFRKVGTHLNFEIRITEVDFKTGLLIDPLTTSVWISNDNTVKSTEKRTEIVLNRPDIPTNSRVKSQPDSTTNQYIDFTHTDMDADAAQTTVPYLDAQDVISIPPCPISGAGIYHKGANMFGGFVAPKLITYDYSPHIEIPQPTVGS</sequence>
<dbReference type="EMBL" id="WJQU01000003">
    <property type="protein sequence ID" value="KAJ6638425.1"/>
    <property type="molecule type" value="Genomic_DNA"/>
</dbReference>
<proteinExistence type="predicted"/>
<gene>
    <name evidence="2" type="ORF">Bhyg_11160</name>
</gene>
<dbReference type="PANTHER" id="PTHR47890:SF1">
    <property type="entry name" value="LD24308P"/>
    <property type="match status" value="1"/>
</dbReference>
<protein>
    <submittedName>
        <fullName evidence="2">Uncharacterized protein</fullName>
    </submittedName>
</protein>
<evidence type="ECO:0000313" key="3">
    <source>
        <dbReference type="Proteomes" id="UP001151699"/>
    </source>
</evidence>
<feature type="chain" id="PRO_5040481085" evidence="1">
    <location>
        <begin position="20"/>
        <end position="622"/>
    </location>
</feature>
<name>A0A9Q0MV12_9DIPT</name>
<reference evidence="2" key="1">
    <citation type="submission" date="2022-07" db="EMBL/GenBank/DDBJ databases">
        <authorList>
            <person name="Trinca V."/>
            <person name="Uliana J.V.C."/>
            <person name="Torres T.T."/>
            <person name="Ward R.J."/>
            <person name="Monesi N."/>
        </authorList>
    </citation>
    <scope>NUCLEOTIDE SEQUENCE</scope>
    <source>
        <strain evidence="2">HSMRA1968</strain>
        <tissue evidence="2">Whole embryos</tissue>
    </source>
</reference>
<organism evidence="2 3">
    <name type="scientific">Pseudolycoriella hygida</name>
    <dbReference type="NCBI Taxonomy" id="35572"/>
    <lineage>
        <taxon>Eukaryota</taxon>
        <taxon>Metazoa</taxon>
        <taxon>Ecdysozoa</taxon>
        <taxon>Arthropoda</taxon>
        <taxon>Hexapoda</taxon>
        <taxon>Insecta</taxon>
        <taxon>Pterygota</taxon>
        <taxon>Neoptera</taxon>
        <taxon>Endopterygota</taxon>
        <taxon>Diptera</taxon>
        <taxon>Nematocera</taxon>
        <taxon>Sciaroidea</taxon>
        <taxon>Sciaridae</taxon>
        <taxon>Pseudolycoriella</taxon>
    </lineage>
</organism>
<keyword evidence="3" id="KW-1185">Reference proteome</keyword>
<dbReference type="PANTHER" id="PTHR47890">
    <property type="entry name" value="LD24308P"/>
    <property type="match status" value="1"/>
</dbReference>
<feature type="signal peptide" evidence="1">
    <location>
        <begin position="1"/>
        <end position="19"/>
    </location>
</feature>
<dbReference type="AlphaFoldDB" id="A0A9Q0MV12"/>